<keyword evidence="1" id="KW-0472">Membrane</keyword>
<sequence length="68" mass="7395">MARTPKDRAAAFTTQHTEAEIRKFVKELWAGAAVSWLGILLPASIAPHGFRLKLNKRPMPTIGPALSG</sequence>
<name>A0A291GB25_9RHOB</name>
<evidence type="ECO:0000313" key="2">
    <source>
        <dbReference type="EMBL" id="ATG47250.1"/>
    </source>
</evidence>
<keyword evidence="3" id="KW-1185">Reference proteome</keyword>
<keyword evidence="1" id="KW-1133">Transmembrane helix</keyword>
<organism evidence="2 3">
    <name type="scientific">Celeribacter ethanolicus</name>
    <dbReference type="NCBI Taxonomy" id="1758178"/>
    <lineage>
        <taxon>Bacteria</taxon>
        <taxon>Pseudomonadati</taxon>
        <taxon>Pseudomonadota</taxon>
        <taxon>Alphaproteobacteria</taxon>
        <taxon>Rhodobacterales</taxon>
        <taxon>Roseobacteraceae</taxon>
        <taxon>Celeribacter</taxon>
    </lineage>
</organism>
<accession>A0A291GB25</accession>
<dbReference type="EMBL" id="CP022196">
    <property type="protein sequence ID" value="ATG47250.1"/>
    <property type="molecule type" value="Genomic_DNA"/>
</dbReference>
<dbReference type="KEGG" id="ceh:CEW89_06505"/>
<keyword evidence="1" id="KW-0812">Transmembrane</keyword>
<proteinExistence type="predicted"/>
<evidence type="ECO:0000256" key="1">
    <source>
        <dbReference type="SAM" id="Phobius"/>
    </source>
</evidence>
<reference evidence="2 3" key="1">
    <citation type="submission" date="2017-06" db="EMBL/GenBank/DDBJ databases">
        <title>Celeribacter sp. TSPH2 complete genome sequence.</title>
        <authorList>
            <person name="Woo J.-H."/>
            <person name="Kim H.-S."/>
        </authorList>
    </citation>
    <scope>NUCLEOTIDE SEQUENCE [LARGE SCALE GENOMIC DNA]</scope>
    <source>
        <strain evidence="2 3">TSPH2</strain>
    </source>
</reference>
<feature type="transmembrane region" description="Helical" evidence="1">
    <location>
        <begin position="28"/>
        <end position="50"/>
    </location>
</feature>
<dbReference type="Proteomes" id="UP000217935">
    <property type="component" value="Chromosome"/>
</dbReference>
<evidence type="ECO:0000313" key="3">
    <source>
        <dbReference type="Proteomes" id="UP000217935"/>
    </source>
</evidence>
<gene>
    <name evidence="2" type="ORF">CEW89_06505</name>
</gene>
<protein>
    <submittedName>
        <fullName evidence="2">Uncharacterized protein</fullName>
    </submittedName>
</protein>
<dbReference type="AlphaFoldDB" id="A0A291GB25"/>